<gene>
    <name evidence="12" type="ORF">GCM10025868_17900</name>
</gene>
<feature type="transmembrane region" description="Helical" evidence="10">
    <location>
        <begin position="120"/>
        <end position="138"/>
    </location>
</feature>
<comment type="catalytic activity">
    <reaction evidence="1">
        <text>ATP + protein L-histidine = ADP + protein N-phospho-L-histidine.</text>
        <dbReference type="EC" id="2.7.13.3"/>
    </reaction>
</comment>
<comment type="caution">
    <text evidence="12">The sequence shown here is derived from an EMBL/GenBank/DDBJ whole genome shotgun (WGS) entry which is preliminary data.</text>
</comment>
<feature type="domain" description="Signal transduction histidine kinase subgroup 3 dimerisation and phosphoacceptor" evidence="11">
    <location>
        <begin position="166"/>
        <end position="230"/>
    </location>
</feature>
<evidence type="ECO:0000256" key="3">
    <source>
        <dbReference type="ARBA" id="ARBA00022553"/>
    </source>
</evidence>
<feature type="transmembrane region" description="Helical" evidence="10">
    <location>
        <begin position="27"/>
        <end position="44"/>
    </location>
</feature>
<dbReference type="PANTHER" id="PTHR24421">
    <property type="entry name" value="NITRATE/NITRITE SENSOR PROTEIN NARX-RELATED"/>
    <property type="match status" value="1"/>
</dbReference>
<keyword evidence="10" id="KW-1133">Transmembrane helix</keyword>
<feature type="region of interest" description="Disordered" evidence="9">
    <location>
        <begin position="230"/>
        <end position="249"/>
    </location>
</feature>
<dbReference type="Gene3D" id="1.20.5.1930">
    <property type="match status" value="1"/>
</dbReference>
<dbReference type="InterPro" id="IPR011712">
    <property type="entry name" value="Sig_transdc_His_kin_sub3_dim/P"/>
</dbReference>
<evidence type="ECO:0000256" key="1">
    <source>
        <dbReference type="ARBA" id="ARBA00000085"/>
    </source>
</evidence>
<keyword evidence="13" id="KW-1185">Reference proteome</keyword>
<dbReference type="EC" id="2.7.13.3" evidence="2"/>
<dbReference type="Pfam" id="PF07730">
    <property type="entry name" value="HisKA_3"/>
    <property type="match status" value="1"/>
</dbReference>
<evidence type="ECO:0000313" key="13">
    <source>
        <dbReference type="Proteomes" id="UP001157017"/>
    </source>
</evidence>
<keyword evidence="6" id="KW-0418">Kinase</keyword>
<keyword evidence="3" id="KW-0597">Phosphoprotein</keyword>
<evidence type="ECO:0000256" key="8">
    <source>
        <dbReference type="ARBA" id="ARBA00023012"/>
    </source>
</evidence>
<keyword evidence="5" id="KW-0547">Nucleotide-binding</keyword>
<evidence type="ECO:0000256" key="10">
    <source>
        <dbReference type="SAM" id="Phobius"/>
    </source>
</evidence>
<keyword evidence="7" id="KW-0067">ATP-binding</keyword>
<keyword evidence="10" id="KW-0812">Transmembrane</keyword>
<keyword evidence="10" id="KW-0472">Membrane</keyword>
<feature type="transmembrane region" description="Helical" evidence="10">
    <location>
        <begin position="74"/>
        <end position="92"/>
    </location>
</feature>
<reference evidence="13" key="1">
    <citation type="journal article" date="2019" name="Int. J. Syst. Evol. Microbiol.">
        <title>The Global Catalogue of Microorganisms (GCM) 10K type strain sequencing project: providing services to taxonomists for standard genome sequencing and annotation.</title>
        <authorList>
            <consortium name="The Broad Institute Genomics Platform"/>
            <consortium name="The Broad Institute Genome Sequencing Center for Infectious Disease"/>
            <person name="Wu L."/>
            <person name="Ma J."/>
        </authorList>
    </citation>
    <scope>NUCLEOTIDE SEQUENCE [LARGE SCALE GENOMIC DNA]</scope>
    <source>
        <strain evidence="13">NBRC 108730</strain>
    </source>
</reference>
<feature type="transmembrane region" description="Helical" evidence="10">
    <location>
        <begin position="49"/>
        <end position="68"/>
    </location>
</feature>
<dbReference type="InterPro" id="IPR050482">
    <property type="entry name" value="Sensor_HK_TwoCompSys"/>
</dbReference>
<proteinExistence type="predicted"/>
<sequence length="300" mass="32568">MWLPALAATAIAFGTAGETYDVARTTWGPMPFVGAIVGLPLLTVVSRPLVGWAVSAVAAVLLPAVLPVVDADPWRWQTMHGLVLLALLLAVCAREPLRAGAGAWLVTLGLFLWGTKTDIAAAWVVPVTVVAVIGWLVGRLVRARRALSVQAEVSSAEKARRLVLEERQRIARDLHDVVAHHMSLVVVQAETAPYRVPGLDDGARTEPVADRRVGAGRAVGDARAAVGAARRGRRRRPDAAARHRAHRRAWSTARAGPACRSTPTCGCWCRCGRARRWRPTGWCRSRWRTRPGTPRARWCG</sequence>
<evidence type="ECO:0000256" key="9">
    <source>
        <dbReference type="SAM" id="MobiDB-lite"/>
    </source>
</evidence>
<name>A0ABQ6JH37_9ACTN</name>
<keyword evidence="4" id="KW-0808">Transferase</keyword>
<feature type="transmembrane region" description="Helical" evidence="10">
    <location>
        <begin position="97"/>
        <end position="114"/>
    </location>
</feature>
<dbReference type="PANTHER" id="PTHR24421:SF10">
    <property type="entry name" value="NITRATE_NITRITE SENSOR PROTEIN NARQ"/>
    <property type="match status" value="1"/>
</dbReference>
<evidence type="ECO:0000313" key="12">
    <source>
        <dbReference type="EMBL" id="GMA86540.1"/>
    </source>
</evidence>
<organism evidence="12 13">
    <name type="scientific">Angustibacter aerolatus</name>
    <dbReference type="NCBI Taxonomy" id="1162965"/>
    <lineage>
        <taxon>Bacteria</taxon>
        <taxon>Bacillati</taxon>
        <taxon>Actinomycetota</taxon>
        <taxon>Actinomycetes</taxon>
        <taxon>Kineosporiales</taxon>
        <taxon>Kineosporiaceae</taxon>
    </lineage>
</organism>
<evidence type="ECO:0000259" key="11">
    <source>
        <dbReference type="Pfam" id="PF07730"/>
    </source>
</evidence>
<evidence type="ECO:0000256" key="2">
    <source>
        <dbReference type="ARBA" id="ARBA00012438"/>
    </source>
</evidence>
<evidence type="ECO:0000256" key="4">
    <source>
        <dbReference type="ARBA" id="ARBA00022679"/>
    </source>
</evidence>
<dbReference type="Proteomes" id="UP001157017">
    <property type="component" value="Unassembled WGS sequence"/>
</dbReference>
<accession>A0ABQ6JH37</accession>
<evidence type="ECO:0000256" key="7">
    <source>
        <dbReference type="ARBA" id="ARBA00022840"/>
    </source>
</evidence>
<evidence type="ECO:0000256" key="6">
    <source>
        <dbReference type="ARBA" id="ARBA00022777"/>
    </source>
</evidence>
<dbReference type="EMBL" id="BSUZ01000001">
    <property type="protein sequence ID" value="GMA86540.1"/>
    <property type="molecule type" value="Genomic_DNA"/>
</dbReference>
<protein>
    <recommendedName>
        <fullName evidence="2">histidine kinase</fullName>
        <ecNumber evidence="2">2.7.13.3</ecNumber>
    </recommendedName>
</protein>
<keyword evidence="8" id="KW-0902">Two-component regulatory system</keyword>
<evidence type="ECO:0000256" key="5">
    <source>
        <dbReference type="ARBA" id="ARBA00022741"/>
    </source>
</evidence>